<gene>
    <name evidence="8" type="primary">yqeK</name>
    <name evidence="8" type="ORF">H9650_06710</name>
</gene>
<dbReference type="SMART" id="SM00471">
    <property type="entry name" value="HDc"/>
    <property type="match status" value="1"/>
</dbReference>
<keyword evidence="4 8" id="KW-0378">Hydrolase</keyword>
<dbReference type="GO" id="GO:0008803">
    <property type="term" value="F:bis(5'-nucleosyl)-tetraphosphatase (symmetrical) activity"/>
    <property type="evidence" value="ECO:0007669"/>
    <property type="project" value="UniProtKB-EC"/>
</dbReference>
<dbReference type="PANTHER" id="PTHR35795">
    <property type="entry name" value="SLR1885 PROTEIN"/>
    <property type="match status" value="1"/>
</dbReference>
<protein>
    <recommendedName>
        <fullName evidence="1">bis(5'-nucleosyl)-tetraphosphatase (symmetrical)</fullName>
        <ecNumber evidence="1">3.6.1.41</ecNumber>
    </recommendedName>
</protein>
<reference evidence="8 9" key="1">
    <citation type="submission" date="2020-08" db="EMBL/GenBank/DDBJ databases">
        <title>A Genomic Blueprint of the Chicken Gut Microbiome.</title>
        <authorList>
            <person name="Gilroy R."/>
            <person name="Ravi A."/>
            <person name="Getino M."/>
            <person name="Pursley I."/>
            <person name="Horton D.L."/>
            <person name="Alikhan N.-F."/>
            <person name="Baker D."/>
            <person name="Gharbi K."/>
            <person name="Hall N."/>
            <person name="Watson M."/>
            <person name="Adriaenssens E.M."/>
            <person name="Foster-Nyarko E."/>
            <person name="Jarju S."/>
            <person name="Secka A."/>
            <person name="Antonio M."/>
            <person name="Oren A."/>
            <person name="Chaudhuri R."/>
            <person name="La Ragione R.M."/>
            <person name="Hildebrand F."/>
            <person name="Pallen M.J."/>
        </authorList>
    </citation>
    <scope>NUCLEOTIDE SEQUENCE [LARGE SCALE GENOMIC DNA]</scope>
    <source>
        <strain evidence="8 9">Sa2BUA9</strain>
    </source>
</reference>
<evidence type="ECO:0000256" key="5">
    <source>
        <dbReference type="ARBA" id="ARBA00023004"/>
    </source>
</evidence>
<evidence type="ECO:0000256" key="6">
    <source>
        <dbReference type="ARBA" id="ARBA00049417"/>
    </source>
</evidence>
<evidence type="ECO:0000259" key="7">
    <source>
        <dbReference type="SMART" id="SM00471"/>
    </source>
</evidence>
<dbReference type="SUPFAM" id="SSF109604">
    <property type="entry name" value="HD-domain/PDEase-like"/>
    <property type="match status" value="1"/>
</dbReference>
<accession>A0ABR8R8G2</accession>
<evidence type="ECO:0000313" key="8">
    <source>
        <dbReference type="EMBL" id="MBD7943807.1"/>
    </source>
</evidence>
<dbReference type="Proteomes" id="UP000640786">
    <property type="component" value="Unassembled WGS sequence"/>
</dbReference>
<dbReference type="RefSeq" id="WP_151109380.1">
    <property type="nucleotide sequence ID" value="NZ_JACSQO010000002.1"/>
</dbReference>
<dbReference type="InterPro" id="IPR051094">
    <property type="entry name" value="Diverse_Catalytic_Enzymes"/>
</dbReference>
<keyword evidence="5" id="KW-0408">Iron</keyword>
<evidence type="ECO:0000256" key="3">
    <source>
        <dbReference type="ARBA" id="ARBA00022741"/>
    </source>
</evidence>
<keyword evidence="3" id="KW-0547">Nucleotide-binding</keyword>
<evidence type="ECO:0000313" key="9">
    <source>
        <dbReference type="Proteomes" id="UP000640786"/>
    </source>
</evidence>
<dbReference type="Pfam" id="PF01966">
    <property type="entry name" value="HD"/>
    <property type="match status" value="1"/>
</dbReference>
<dbReference type="NCBIfam" id="TIGR00488">
    <property type="entry name" value="bis(5'-nucleosyl)-tetraphosphatase (symmetrical) YqeK"/>
    <property type="match status" value="1"/>
</dbReference>
<keyword evidence="2" id="KW-0479">Metal-binding</keyword>
<keyword evidence="9" id="KW-1185">Reference proteome</keyword>
<comment type="catalytic activity">
    <reaction evidence="6">
        <text>P(1),P(4)-bis(5'-adenosyl) tetraphosphate + H2O = 2 ADP + 2 H(+)</text>
        <dbReference type="Rhea" id="RHEA:24252"/>
        <dbReference type="ChEBI" id="CHEBI:15377"/>
        <dbReference type="ChEBI" id="CHEBI:15378"/>
        <dbReference type="ChEBI" id="CHEBI:58141"/>
        <dbReference type="ChEBI" id="CHEBI:456216"/>
        <dbReference type="EC" id="3.6.1.41"/>
    </reaction>
</comment>
<dbReference type="EC" id="3.6.1.41" evidence="1"/>
<evidence type="ECO:0000256" key="1">
    <source>
        <dbReference type="ARBA" id="ARBA00012506"/>
    </source>
</evidence>
<dbReference type="CDD" id="cd00077">
    <property type="entry name" value="HDc"/>
    <property type="match status" value="1"/>
</dbReference>
<dbReference type="InterPro" id="IPR003607">
    <property type="entry name" value="HD/PDEase_dom"/>
</dbReference>
<feature type="domain" description="HD/PDEase" evidence="7">
    <location>
        <begin position="14"/>
        <end position="141"/>
    </location>
</feature>
<dbReference type="Gene3D" id="1.10.3210.10">
    <property type="entry name" value="Hypothetical protein af1432"/>
    <property type="match status" value="1"/>
</dbReference>
<proteinExistence type="predicted"/>
<name>A0ABR8R8G2_9BACI</name>
<comment type="caution">
    <text evidence="8">The sequence shown here is derived from an EMBL/GenBank/DDBJ whole genome shotgun (WGS) entry which is preliminary data.</text>
</comment>
<dbReference type="InterPro" id="IPR006674">
    <property type="entry name" value="HD_domain"/>
</dbReference>
<evidence type="ECO:0000256" key="4">
    <source>
        <dbReference type="ARBA" id="ARBA00022801"/>
    </source>
</evidence>
<evidence type="ECO:0000256" key="2">
    <source>
        <dbReference type="ARBA" id="ARBA00022723"/>
    </source>
</evidence>
<dbReference type="EMBL" id="JACSQO010000002">
    <property type="protein sequence ID" value="MBD7943807.1"/>
    <property type="molecule type" value="Genomic_DNA"/>
</dbReference>
<dbReference type="PANTHER" id="PTHR35795:SF1">
    <property type="entry name" value="BIS(5'-NUCLEOSYL)-TETRAPHOSPHATASE, SYMMETRICAL"/>
    <property type="match status" value="1"/>
</dbReference>
<sequence>MRFEHILEQMKNRMPERRYIHTRGVAETAIQLAGKYGADTEKAEIAGILHDSVKYAEKEWLKSIIISENMDAKLLEFHHELWHAPVGSYVAKKEFNIDDEDILNAIKFHTTGRAGMSDLEKIIYISDMIEPSRNFPGVEDLRKIANIDLEEGMLSCVQHSMAFLIKKRQPVFPDSFHCYNDLIQKRGKVKE</sequence>
<organism evidence="8 9">
    <name type="scientific">Psychrobacillus faecigallinarum</name>
    <dbReference type="NCBI Taxonomy" id="2762235"/>
    <lineage>
        <taxon>Bacteria</taxon>
        <taxon>Bacillati</taxon>
        <taxon>Bacillota</taxon>
        <taxon>Bacilli</taxon>
        <taxon>Bacillales</taxon>
        <taxon>Bacillaceae</taxon>
        <taxon>Psychrobacillus</taxon>
    </lineage>
</organism>
<dbReference type="InterPro" id="IPR005249">
    <property type="entry name" value="YqeK"/>
</dbReference>